<reference evidence="3" key="1">
    <citation type="journal article" date="2023" name="Mol. Phylogenet. Evol.">
        <title>Genome-scale phylogeny and comparative genomics of the fungal order Sordariales.</title>
        <authorList>
            <person name="Hensen N."/>
            <person name="Bonometti L."/>
            <person name="Westerberg I."/>
            <person name="Brannstrom I.O."/>
            <person name="Guillou S."/>
            <person name="Cros-Aarteil S."/>
            <person name="Calhoun S."/>
            <person name="Haridas S."/>
            <person name="Kuo A."/>
            <person name="Mondo S."/>
            <person name="Pangilinan J."/>
            <person name="Riley R."/>
            <person name="LaButti K."/>
            <person name="Andreopoulos B."/>
            <person name="Lipzen A."/>
            <person name="Chen C."/>
            <person name="Yan M."/>
            <person name="Daum C."/>
            <person name="Ng V."/>
            <person name="Clum A."/>
            <person name="Steindorff A."/>
            <person name="Ohm R.A."/>
            <person name="Martin F."/>
            <person name="Silar P."/>
            <person name="Natvig D.O."/>
            <person name="Lalanne C."/>
            <person name="Gautier V."/>
            <person name="Ament-Velasquez S.L."/>
            <person name="Kruys A."/>
            <person name="Hutchinson M.I."/>
            <person name="Powell A.J."/>
            <person name="Barry K."/>
            <person name="Miller A.N."/>
            <person name="Grigoriev I.V."/>
            <person name="Debuchy R."/>
            <person name="Gladieux P."/>
            <person name="Hiltunen Thoren M."/>
            <person name="Johannesson H."/>
        </authorList>
    </citation>
    <scope>NUCLEOTIDE SEQUENCE</scope>
    <source>
        <strain evidence="3">CBS 532.94</strain>
    </source>
</reference>
<feature type="chain" id="PRO_5042849697" evidence="2">
    <location>
        <begin position="23"/>
        <end position="266"/>
    </location>
</feature>
<keyword evidence="2" id="KW-0732">Signal</keyword>
<feature type="compositionally biased region" description="Pro residues" evidence="1">
    <location>
        <begin position="80"/>
        <end position="90"/>
    </location>
</feature>
<dbReference type="AlphaFoldDB" id="A0AAN7CBH6"/>
<dbReference type="EMBL" id="MU860094">
    <property type="protein sequence ID" value="KAK4238466.1"/>
    <property type="molecule type" value="Genomic_DNA"/>
</dbReference>
<evidence type="ECO:0000313" key="4">
    <source>
        <dbReference type="Proteomes" id="UP001303760"/>
    </source>
</evidence>
<feature type="region of interest" description="Disordered" evidence="1">
    <location>
        <begin position="80"/>
        <end position="99"/>
    </location>
</feature>
<comment type="caution">
    <text evidence="3">The sequence shown here is derived from an EMBL/GenBank/DDBJ whole genome shotgun (WGS) entry which is preliminary data.</text>
</comment>
<reference evidence="3" key="2">
    <citation type="submission" date="2023-05" db="EMBL/GenBank/DDBJ databases">
        <authorList>
            <consortium name="Lawrence Berkeley National Laboratory"/>
            <person name="Steindorff A."/>
            <person name="Hensen N."/>
            <person name="Bonometti L."/>
            <person name="Westerberg I."/>
            <person name="Brannstrom I.O."/>
            <person name="Guillou S."/>
            <person name="Cros-Aarteil S."/>
            <person name="Calhoun S."/>
            <person name="Haridas S."/>
            <person name="Kuo A."/>
            <person name="Mondo S."/>
            <person name="Pangilinan J."/>
            <person name="Riley R."/>
            <person name="Labutti K."/>
            <person name="Andreopoulos B."/>
            <person name="Lipzen A."/>
            <person name="Chen C."/>
            <person name="Yanf M."/>
            <person name="Daum C."/>
            <person name="Ng V."/>
            <person name="Clum A."/>
            <person name="Ohm R."/>
            <person name="Martin F."/>
            <person name="Silar P."/>
            <person name="Natvig D."/>
            <person name="Lalanne C."/>
            <person name="Gautier V."/>
            <person name="Ament-Velasquez S.L."/>
            <person name="Kruys A."/>
            <person name="Hutchinson M.I."/>
            <person name="Powell A.J."/>
            <person name="Barry K."/>
            <person name="Miller A.N."/>
            <person name="Grigoriev I.V."/>
            <person name="Debuchy R."/>
            <person name="Gladieux P."/>
            <person name="Thoren M.H."/>
            <person name="Johannesson H."/>
        </authorList>
    </citation>
    <scope>NUCLEOTIDE SEQUENCE</scope>
    <source>
        <strain evidence="3">CBS 532.94</strain>
    </source>
</reference>
<proteinExistence type="predicted"/>
<dbReference type="Proteomes" id="UP001303760">
    <property type="component" value="Unassembled WGS sequence"/>
</dbReference>
<feature type="signal peptide" evidence="2">
    <location>
        <begin position="1"/>
        <end position="22"/>
    </location>
</feature>
<name>A0AAN7CBH6_9PEZI</name>
<evidence type="ECO:0000313" key="3">
    <source>
        <dbReference type="EMBL" id="KAK4238466.1"/>
    </source>
</evidence>
<accession>A0AAN7CBH6</accession>
<evidence type="ECO:0000256" key="2">
    <source>
        <dbReference type="SAM" id="SignalP"/>
    </source>
</evidence>
<gene>
    <name evidence="3" type="ORF">C8A03DRAFT_15063</name>
</gene>
<protein>
    <submittedName>
        <fullName evidence="3">Uncharacterized protein</fullName>
    </submittedName>
</protein>
<keyword evidence="4" id="KW-1185">Reference proteome</keyword>
<evidence type="ECO:0000256" key="1">
    <source>
        <dbReference type="SAM" id="MobiDB-lite"/>
    </source>
</evidence>
<sequence length="266" mass="27480">MKAPSFATLSLLVGTSLAAAGAAEVESSISKRCVNYFPPSSTVQKCCDEAANTLFWINRTLQIGVCCALGSILDGLDCVPAPPPPPPPPGQNGTTPSICSGEPVCPQQSGRDLGIAYGHCYVLRSLSGLYLGHDYATKYEVMGENPGVVFRVCAAQGDCTSRGGERVPANGTWYLQDQFGDPSGSGFGWLGGSGDLSVQADPASALPVAGSSNCYGGKCAVCIRFPPGGAHAPCPLSPGQSHLGVAANPNSCQPFYWEEVGCRSEQ</sequence>
<organism evidence="3 4">
    <name type="scientific">Achaetomium macrosporum</name>
    <dbReference type="NCBI Taxonomy" id="79813"/>
    <lineage>
        <taxon>Eukaryota</taxon>
        <taxon>Fungi</taxon>
        <taxon>Dikarya</taxon>
        <taxon>Ascomycota</taxon>
        <taxon>Pezizomycotina</taxon>
        <taxon>Sordariomycetes</taxon>
        <taxon>Sordariomycetidae</taxon>
        <taxon>Sordariales</taxon>
        <taxon>Chaetomiaceae</taxon>
        <taxon>Achaetomium</taxon>
    </lineage>
</organism>